<dbReference type="EMBL" id="RCHU02000001">
    <property type="protein sequence ID" value="KAL3612456.1"/>
    <property type="molecule type" value="Genomic_DNA"/>
</dbReference>
<proteinExistence type="predicted"/>
<reference evidence="1 2" key="1">
    <citation type="journal article" date="2024" name="Plant Biotechnol. J.">
        <title>Genome and CRISPR/Cas9 system of a widespread forest tree (Populus alba) in the world.</title>
        <authorList>
            <person name="Liu Y.J."/>
            <person name="Jiang P.F."/>
            <person name="Han X.M."/>
            <person name="Li X.Y."/>
            <person name="Wang H.M."/>
            <person name="Wang Y.J."/>
            <person name="Wang X.X."/>
            <person name="Zeng Q.Y."/>
        </authorList>
    </citation>
    <scope>NUCLEOTIDE SEQUENCE [LARGE SCALE GENOMIC DNA]</scope>
    <source>
        <strain evidence="2">cv. PAL-ZL1</strain>
    </source>
</reference>
<protein>
    <submittedName>
        <fullName evidence="1">Uncharacterized protein</fullName>
    </submittedName>
</protein>
<name>A0ACC4D6Q8_POPAL</name>
<accession>A0ACC4D6Q8</accession>
<comment type="caution">
    <text evidence="1">The sequence shown here is derived from an EMBL/GenBank/DDBJ whole genome shotgun (WGS) entry which is preliminary data.</text>
</comment>
<organism evidence="1 2">
    <name type="scientific">Populus alba</name>
    <name type="common">White poplar</name>
    <dbReference type="NCBI Taxonomy" id="43335"/>
    <lineage>
        <taxon>Eukaryota</taxon>
        <taxon>Viridiplantae</taxon>
        <taxon>Streptophyta</taxon>
        <taxon>Embryophyta</taxon>
        <taxon>Tracheophyta</taxon>
        <taxon>Spermatophyta</taxon>
        <taxon>Magnoliopsida</taxon>
        <taxon>eudicotyledons</taxon>
        <taxon>Gunneridae</taxon>
        <taxon>Pentapetalae</taxon>
        <taxon>rosids</taxon>
        <taxon>fabids</taxon>
        <taxon>Malpighiales</taxon>
        <taxon>Salicaceae</taxon>
        <taxon>Saliceae</taxon>
        <taxon>Populus</taxon>
    </lineage>
</organism>
<sequence>MRGRAVMTQGKASAMDQLGLGHGLHKESFVLCDKIKVKMTKLGWTSPCTSSIRPSRRDCRTVAHVLLRHTYAYIRIYRQPKRQMNDPVLWMSRRAC</sequence>
<keyword evidence="2" id="KW-1185">Reference proteome</keyword>
<dbReference type="Proteomes" id="UP000309997">
    <property type="component" value="Unassembled WGS sequence"/>
</dbReference>
<gene>
    <name evidence="1" type="ORF">D5086_003476</name>
</gene>
<evidence type="ECO:0000313" key="1">
    <source>
        <dbReference type="EMBL" id="KAL3612456.1"/>
    </source>
</evidence>
<evidence type="ECO:0000313" key="2">
    <source>
        <dbReference type="Proteomes" id="UP000309997"/>
    </source>
</evidence>